<dbReference type="Gene3D" id="3.20.20.70">
    <property type="entry name" value="Aldolase class I"/>
    <property type="match status" value="1"/>
</dbReference>
<dbReference type="InterPro" id="IPR023885">
    <property type="entry name" value="4Fe4S-binding_SPASM_dom"/>
</dbReference>
<organism evidence="8">
    <name type="scientific">Archaeoglobus fulgidus</name>
    <dbReference type="NCBI Taxonomy" id="2234"/>
    <lineage>
        <taxon>Archaea</taxon>
        <taxon>Methanobacteriati</taxon>
        <taxon>Methanobacteriota</taxon>
        <taxon>Archaeoglobi</taxon>
        <taxon>Archaeoglobales</taxon>
        <taxon>Archaeoglobaceae</taxon>
        <taxon>Archaeoglobus</taxon>
    </lineage>
</organism>
<proteinExistence type="predicted"/>
<gene>
    <name evidence="8" type="ORF">ENP88_07145</name>
</gene>
<dbReference type="PANTHER" id="PTHR11228:SF7">
    <property type="entry name" value="PQQA PEPTIDE CYCLASE"/>
    <property type="match status" value="1"/>
</dbReference>
<dbReference type="CDD" id="cd01335">
    <property type="entry name" value="Radical_SAM"/>
    <property type="match status" value="1"/>
</dbReference>
<keyword evidence="3" id="KW-0949">S-adenosyl-L-methionine</keyword>
<comment type="cofactor">
    <cofactor evidence="1">
        <name>[4Fe-4S] cluster</name>
        <dbReference type="ChEBI" id="CHEBI:49883"/>
    </cofactor>
</comment>
<comment type="caution">
    <text evidence="8">The sequence shown here is derived from an EMBL/GenBank/DDBJ whole genome shotgun (WGS) entry which is preliminary data.</text>
</comment>
<feature type="domain" description="Radical SAM core" evidence="7">
    <location>
        <begin position="6"/>
        <end position="218"/>
    </location>
</feature>
<keyword evidence="5" id="KW-0408">Iron</keyword>
<evidence type="ECO:0000256" key="6">
    <source>
        <dbReference type="ARBA" id="ARBA00023014"/>
    </source>
</evidence>
<dbReference type="Pfam" id="PF04055">
    <property type="entry name" value="Radical_SAM"/>
    <property type="match status" value="1"/>
</dbReference>
<dbReference type="Pfam" id="PF13186">
    <property type="entry name" value="SPASM"/>
    <property type="match status" value="1"/>
</dbReference>
<evidence type="ECO:0000313" key="8">
    <source>
        <dbReference type="EMBL" id="HEH35894.1"/>
    </source>
</evidence>
<protein>
    <submittedName>
        <fullName evidence="8">Radical SAM protein</fullName>
    </submittedName>
</protein>
<dbReference type="SFLD" id="SFLDG01067">
    <property type="entry name" value="SPASM/twitch_domain_containing"/>
    <property type="match status" value="1"/>
</dbReference>
<dbReference type="InterPro" id="IPR007197">
    <property type="entry name" value="rSAM"/>
</dbReference>
<dbReference type="AlphaFoldDB" id="A0A7J2TL60"/>
<dbReference type="PANTHER" id="PTHR11228">
    <property type="entry name" value="RADICAL SAM DOMAIN PROTEIN"/>
    <property type="match status" value="1"/>
</dbReference>
<evidence type="ECO:0000259" key="7">
    <source>
        <dbReference type="PROSITE" id="PS51918"/>
    </source>
</evidence>
<keyword evidence="6" id="KW-0411">Iron-sulfur</keyword>
<evidence type="ECO:0000256" key="2">
    <source>
        <dbReference type="ARBA" id="ARBA00022485"/>
    </source>
</evidence>
<dbReference type="InterPro" id="IPR050377">
    <property type="entry name" value="Radical_SAM_PqqE_MftC-like"/>
</dbReference>
<dbReference type="EMBL" id="DSLA01000112">
    <property type="protein sequence ID" value="HEH35894.1"/>
    <property type="molecule type" value="Genomic_DNA"/>
</dbReference>
<dbReference type="SUPFAM" id="SSF102114">
    <property type="entry name" value="Radical SAM enzymes"/>
    <property type="match status" value="1"/>
</dbReference>
<name>A0A7J2TL60_ARCFL</name>
<dbReference type="SFLD" id="SFLDS00029">
    <property type="entry name" value="Radical_SAM"/>
    <property type="match status" value="1"/>
</dbReference>
<dbReference type="InterPro" id="IPR034391">
    <property type="entry name" value="AdoMet-like_SPASM_containing"/>
</dbReference>
<evidence type="ECO:0000256" key="1">
    <source>
        <dbReference type="ARBA" id="ARBA00001966"/>
    </source>
</evidence>
<dbReference type="SFLD" id="SFLDG01387">
    <property type="entry name" value="BtrN-like_SPASM_domain_contain"/>
    <property type="match status" value="1"/>
</dbReference>
<keyword evidence="4" id="KW-0479">Metal-binding</keyword>
<dbReference type="InterPro" id="IPR058240">
    <property type="entry name" value="rSAM_sf"/>
</dbReference>
<dbReference type="GO" id="GO:0003824">
    <property type="term" value="F:catalytic activity"/>
    <property type="evidence" value="ECO:0007669"/>
    <property type="project" value="InterPro"/>
</dbReference>
<accession>A0A7J2TL60</accession>
<dbReference type="GO" id="GO:0046872">
    <property type="term" value="F:metal ion binding"/>
    <property type="evidence" value="ECO:0007669"/>
    <property type="project" value="UniProtKB-KW"/>
</dbReference>
<keyword evidence="2" id="KW-0004">4Fe-4S</keyword>
<dbReference type="PROSITE" id="PS51918">
    <property type="entry name" value="RADICAL_SAM"/>
    <property type="match status" value="1"/>
</dbReference>
<sequence length="320" mass="36898">MPFFPFFKLNFIQVEVSTFCGVKCEMCPRSYFEWKSENMDLELFKRLPLGRFKYAHLQGWGEPLLNPDIGEMIEIAKKKCRVGLTTNGLLIDELKEELLKLDLLAVSIAGIDAQRNVRKSELFQIAENIELLTSEKKRPKIVIATLMMKNTIHELPKLVELAKKVGADQLIANNLDYIPSRDLVGMEIFSENPDERFLQIIAEAEKRAKELGIEFTAKPIKLEEAILCTENPLRNCLVTVDGLISPCAYLHLPTKDDFIVRFFKGEEVKVKKLYFGKADDFERVWKSKDYSGFRKMIEMRFYSSIALPEPCRTCYKAYSV</sequence>
<evidence type="ECO:0000256" key="5">
    <source>
        <dbReference type="ARBA" id="ARBA00023004"/>
    </source>
</evidence>
<reference evidence="8" key="1">
    <citation type="journal article" date="2020" name="mSystems">
        <title>Genome- and Community-Level Interaction Insights into Carbon Utilization and Element Cycling Functions of Hydrothermarchaeota in Hydrothermal Sediment.</title>
        <authorList>
            <person name="Zhou Z."/>
            <person name="Liu Y."/>
            <person name="Xu W."/>
            <person name="Pan J."/>
            <person name="Luo Z.H."/>
            <person name="Li M."/>
        </authorList>
    </citation>
    <scope>NUCLEOTIDE SEQUENCE [LARGE SCALE GENOMIC DNA]</scope>
    <source>
        <strain evidence="8">SpSt-26</strain>
    </source>
</reference>
<dbReference type="InterPro" id="IPR013785">
    <property type="entry name" value="Aldolase_TIM"/>
</dbReference>
<dbReference type="GO" id="GO:0051536">
    <property type="term" value="F:iron-sulfur cluster binding"/>
    <property type="evidence" value="ECO:0007669"/>
    <property type="project" value="UniProtKB-KW"/>
</dbReference>
<evidence type="ECO:0000256" key="4">
    <source>
        <dbReference type="ARBA" id="ARBA00022723"/>
    </source>
</evidence>
<evidence type="ECO:0000256" key="3">
    <source>
        <dbReference type="ARBA" id="ARBA00022691"/>
    </source>
</evidence>